<dbReference type="EMBL" id="JAPFRF010000011">
    <property type="protein sequence ID" value="KAJ7317083.1"/>
    <property type="molecule type" value="Genomic_DNA"/>
</dbReference>
<evidence type="ECO:0000313" key="4">
    <source>
        <dbReference type="Proteomes" id="UP001142489"/>
    </source>
</evidence>
<dbReference type="InterPro" id="IPR028006">
    <property type="entry name" value="CEP15-like"/>
</dbReference>
<comment type="caution">
    <text evidence="3">The sequence shown here is derived from an EMBL/GenBank/DDBJ whole genome shotgun (WGS) entry which is preliminary data.</text>
</comment>
<keyword evidence="1" id="KW-0175">Coiled coil</keyword>
<feature type="region of interest" description="Disordered" evidence="2">
    <location>
        <begin position="80"/>
        <end position="113"/>
    </location>
</feature>
<sequence length="246" mass="27410">MQPNLAGEGGFFFLLGQDCRGRSKQLKRRQKQKNGGSSYFGPLWVLGRGSPRRVVNELVRWSLYGSPGRFVLQCRKSRDWTDRGGAHGTPSGRVKGSPGSPPPPTPPPYPPPPWAVAFARRGLMTVLLNTAGTNMYHTHKVTVSVNQPWRNRMLINFAPRLSQRSVLLQQMESHLEDKEAEKARHMQEAAAAHKRNVVLLNDIEVAEKKLQSREHLLLHPDTINLENGLATAKKQSKEGSGECLAV</sequence>
<dbReference type="OrthoDB" id="9871079at2759"/>
<dbReference type="AlphaFoldDB" id="A0A9Q1AXF6"/>
<reference evidence="3" key="1">
    <citation type="journal article" date="2023" name="DNA Res.">
        <title>Chromosome-level genome assembly of Phrynocephalus forsythii using third-generation DNA sequencing and Hi-C analysis.</title>
        <authorList>
            <person name="Qi Y."/>
            <person name="Zhao W."/>
            <person name="Zhao Y."/>
            <person name="Niu C."/>
            <person name="Cao S."/>
            <person name="Zhang Y."/>
        </authorList>
    </citation>
    <scope>NUCLEOTIDE SEQUENCE</scope>
    <source>
        <tissue evidence="3">Muscle</tissue>
    </source>
</reference>
<name>A0A9Q1AXF6_9SAUR</name>
<keyword evidence="4" id="KW-1185">Reference proteome</keyword>
<dbReference type="Pfam" id="PF15134">
    <property type="entry name" value="CEP15-like"/>
    <property type="match status" value="1"/>
</dbReference>
<dbReference type="Proteomes" id="UP001142489">
    <property type="component" value="Unassembled WGS sequence"/>
</dbReference>
<evidence type="ECO:0000313" key="3">
    <source>
        <dbReference type="EMBL" id="KAJ7317083.1"/>
    </source>
</evidence>
<evidence type="ECO:0000256" key="1">
    <source>
        <dbReference type="SAM" id="Coils"/>
    </source>
</evidence>
<organism evidence="3 4">
    <name type="scientific">Phrynocephalus forsythii</name>
    <dbReference type="NCBI Taxonomy" id="171643"/>
    <lineage>
        <taxon>Eukaryota</taxon>
        <taxon>Metazoa</taxon>
        <taxon>Chordata</taxon>
        <taxon>Craniata</taxon>
        <taxon>Vertebrata</taxon>
        <taxon>Euteleostomi</taxon>
        <taxon>Lepidosauria</taxon>
        <taxon>Squamata</taxon>
        <taxon>Bifurcata</taxon>
        <taxon>Unidentata</taxon>
        <taxon>Episquamata</taxon>
        <taxon>Toxicofera</taxon>
        <taxon>Iguania</taxon>
        <taxon>Acrodonta</taxon>
        <taxon>Agamidae</taxon>
        <taxon>Agaminae</taxon>
        <taxon>Phrynocephalus</taxon>
    </lineage>
</organism>
<feature type="coiled-coil region" evidence="1">
    <location>
        <begin position="168"/>
        <end position="195"/>
    </location>
</feature>
<evidence type="ECO:0000256" key="2">
    <source>
        <dbReference type="SAM" id="MobiDB-lite"/>
    </source>
</evidence>
<protein>
    <submittedName>
        <fullName evidence="3">Uncharacterized protein</fullName>
    </submittedName>
</protein>
<dbReference type="PANTHER" id="PTHR14286:SF2">
    <property type="entry name" value="CENTROSOMAL PROTEIN 15 KDA"/>
    <property type="match status" value="1"/>
</dbReference>
<proteinExistence type="predicted"/>
<accession>A0A9Q1AXF6</accession>
<gene>
    <name evidence="3" type="ORF">JRQ81_003245</name>
</gene>
<dbReference type="PANTHER" id="PTHR14286">
    <property type="entry name" value="GENE, 49355-RELATED"/>
    <property type="match status" value="1"/>
</dbReference>
<feature type="compositionally biased region" description="Pro residues" evidence="2">
    <location>
        <begin position="99"/>
        <end position="113"/>
    </location>
</feature>